<organism evidence="3 4">
    <name type="scientific">Peronospora farinosa</name>
    <dbReference type="NCBI Taxonomy" id="134698"/>
    <lineage>
        <taxon>Eukaryota</taxon>
        <taxon>Sar</taxon>
        <taxon>Stramenopiles</taxon>
        <taxon>Oomycota</taxon>
        <taxon>Peronosporomycetes</taxon>
        <taxon>Peronosporales</taxon>
        <taxon>Peronosporaceae</taxon>
        <taxon>Peronospora</taxon>
    </lineage>
</organism>
<evidence type="ECO:0000256" key="1">
    <source>
        <dbReference type="SAM" id="MobiDB-lite"/>
    </source>
</evidence>
<accession>A0AAV0SSU9</accession>
<dbReference type="SUPFAM" id="SSF109993">
    <property type="entry name" value="VPS9 domain"/>
    <property type="match status" value="1"/>
</dbReference>
<dbReference type="InterPro" id="IPR003123">
    <property type="entry name" value="VPS9"/>
</dbReference>
<feature type="domain" description="VPS9" evidence="2">
    <location>
        <begin position="612"/>
        <end position="775"/>
    </location>
</feature>
<name>A0AAV0SSU9_9STRA</name>
<dbReference type="Gene3D" id="1.20.1050.80">
    <property type="entry name" value="VPS9 domain"/>
    <property type="match status" value="1"/>
</dbReference>
<sequence length="842" mass="93577">MNVPFKASSSSSSSSSPAKKSPSIKRRLWSIEKQANVGAPTVWIVPNWSTYPVLENFYGHAKCARSSSFYEVMCSPLNATVTTTLGESCASYNKDTDDDDEEHEGRQFLATGTSRRRRPFRGSFTYSCTTDTSEETGSFSLETESLLLYDRQATLTTRRNSNPHNLIPSNSGYAQWNQMRRTMSLNGGLVPVPRDFHVTSDRLLLQGNGDFSIDAIKPLDVDTNFDRPSSPLTSSRLRAKLQESLQETDDRMTDEYKRLDEAQRSTNQSRAQEPAAPVTVMWSLICGARTTKAVRADGLTFLTEKIGIAVSHRALNQLHRHRRHVCGILQIVTAHNPDLELTERQLDSFEAPDAMLANDIKYVVLHQQYKLLLTSVTQRRCALVEAKLHNGSDCFEKPQVKCVMMSKLLRAVSWYRLVQRNAREKSASSSVGVVSTLGSVVDTPPSSSGSDDGQQKLQVEKILDVLADEDFYSVFSESMCQPNWWEIAQAHFENLIFSSKNSRICQWMLQLSKDAAAVSYEKLETDKSGGSRRTLAGDNVHCNHHILHQASWTRDPPPEQILDFLDRLAGRVRREFDVPAEVSKSLNVFIQRTVFSRIAVLCFNQRATRDCQRKDKLWRKKCVELSGLPMENFGVSPDLVAKIHSSLPSHRVHGPSGSNSPCQRRVFLVRAIEAFNGMASVVPCDLLDELMHGVVILHHEAALVLGTTHFSVETFFPLLAYVLVHCRLPTIHAQLHLLEKFAITAHNANGEESYYVYCVHAAVEYICNTAGLGIGVNSAGTCATSTNSSAVSTPDGASVTPAMPMNTLSPPTTFSLDLKLKNRLEVEGGSISKSRVKQSEAA</sequence>
<feature type="region of interest" description="Disordered" evidence="1">
    <location>
        <begin position="222"/>
        <end position="252"/>
    </location>
</feature>
<feature type="compositionally biased region" description="Low complexity" evidence="1">
    <location>
        <begin position="227"/>
        <end position="236"/>
    </location>
</feature>
<dbReference type="Proteomes" id="UP001159659">
    <property type="component" value="Unassembled WGS sequence"/>
</dbReference>
<evidence type="ECO:0000313" key="4">
    <source>
        <dbReference type="Proteomes" id="UP001159659"/>
    </source>
</evidence>
<dbReference type="Pfam" id="PF02204">
    <property type="entry name" value="VPS9"/>
    <property type="match status" value="1"/>
</dbReference>
<proteinExistence type="predicted"/>
<protein>
    <recommendedName>
        <fullName evidence="2">VPS9 domain-containing protein</fullName>
    </recommendedName>
</protein>
<reference evidence="3" key="1">
    <citation type="submission" date="2022-12" db="EMBL/GenBank/DDBJ databases">
        <authorList>
            <person name="Webb A."/>
        </authorList>
    </citation>
    <scope>NUCLEOTIDE SEQUENCE</scope>
    <source>
        <strain evidence="3">Pf2</strain>
    </source>
</reference>
<dbReference type="InterPro" id="IPR037191">
    <property type="entry name" value="VPS9_dom_sf"/>
</dbReference>
<dbReference type="EMBL" id="CANTFK010000164">
    <property type="protein sequence ID" value="CAI5707636.1"/>
    <property type="molecule type" value="Genomic_DNA"/>
</dbReference>
<evidence type="ECO:0000313" key="3">
    <source>
        <dbReference type="EMBL" id="CAI5707636.1"/>
    </source>
</evidence>
<dbReference type="PROSITE" id="PS51205">
    <property type="entry name" value="VPS9"/>
    <property type="match status" value="1"/>
</dbReference>
<dbReference type="AlphaFoldDB" id="A0AAV0SSU9"/>
<evidence type="ECO:0000259" key="2">
    <source>
        <dbReference type="PROSITE" id="PS51205"/>
    </source>
</evidence>
<feature type="region of interest" description="Disordered" evidence="1">
    <location>
        <begin position="1"/>
        <end position="21"/>
    </location>
</feature>
<gene>
    <name evidence="3" type="ORF">PFR002_LOCUS1560</name>
</gene>
<comment type="caution">
    <text evidence="3">The sequence shown here is derived from an EMBL/GenBank/DDBJ whole genome shotgun (WGS) entry which is preliminary data.</text>
</comment>